<comment type="similarity">
    <text evidence="3">Belongs to the class-III pyridoxal-phosphate-dependent aminotransferase family.</text>
</comment>
<accession>A0A9W9HJG7</accession>
<dbReference type="Gene3D" id="3.40.640.10">
    <property type="entry name" value="Type I PLP-dependent aspartate aminotransferase-like (Major domain)"/>
    <property type="match status" value="1"/>
</dbReference>
<dbReference type="InterPro" id="IPR005814">
    <property type="entry name" value="Aminotrans_3"/>
</dbReference>
<evidence type="ECO:0000313" key="4">
    <source>
        <dbReference type="EMBL" id="KAJ5324555.1"/>
    </source>
</evidence>
<evidence type="ECO:0000256" key="2">
    <source>
        <dbReference type="ARBA" id="ARBA00022898"/>
    </source>
</evidence>
<evidence type="ECO:0000256" key="1">
    <source>
        <dbReference type="ARBA" id="ARBA00001933"/>
    </source>
</evidence>
<dbReference type="GO" id="GO:0030170">
    <property type="term" value="F:pyridoxal phosphate binding"/>
    <property type="evidence" value="ECO:0007669"/>
    <property type="project" value="InterPro"/>
</dbReference>
<dbReference type="SUPFAM" id="SSF53383">
    <property type="entry name" value="PLP-dependent transferases"/>
    <property type="match status" value="1"/>
</dbReference>
<name>A0A9W9HJG7_9EURO</name>
<keyword evidence="2 3" id="KW-0663">Pyridoxal phosphate</keyword>
<protein>
    <submittedName>
        <fullName evidence="4">Glutamate-1-semialdehyde 2-1-aminomutase</fullName>
    </submittedName>
</protein>
<dbReference type="Pfam" id="PF00202">
    <property type="entry name" value="Aminotran_3"/>
    <property type="match status" value="1"/>
</dbReference>
<keyword evidence="5" id="KW-1185">Reference proteome</keyword>
<organism evidence="4 5">
    <name type="scientific">Penicillium atrosanguineum</name>
    <dbReference type="NCBI Taxonomy" id="1132637"/>
    <lineage>
        <taxon>Eukaryota</taxon>
        <taxon>Fungi</taxon>
        <taxon>Dikarya</taxon>
        <taxon>Ascomycota</taxon>
        <taxon>Pezizomycotina</taxon>
        <taxon>Eurotiomycetes</taxon>
        <taxon>Eurotiomycetidae</taxon>
        <taxon>Eurotiales</taxon>
        <taxon>Aspergillaceae</taxon>
        <taxon>Penicillium</taxon>
    </lineage>
</organism>
<dbReference type="PANTHER" id="PTHR43713:SF3">
    <property type="entry name" value="GLUTAMATE-1-SEMIALDEHYDE 2,1-AMINOMUTASE 1, CHLOROPLASTIC-RELATED"/>
    <property type="match status" value="1"/>
</dbReference>
<gene>
    <name evidence="4" type="ORF">N7476_003155</name>
</gene>
<dbReference type="EMBL" id="JAPZBO010000002">
    <property type="protein sequence ID" value="KAJ5324555.1"/>
    <property type="molecule type" value="Genomic_DNA"/>
</dbReference>
<comment type="cofactor">
    <cofactor evidence="1">
        <name>pyridoxal 5'-phosphate</name>
        <dbReference type="ChEBI" id="CHEBI:597326"/>
    </cofactor>
</comment>
<dbReference type="InterPro" id="IPR015424">
    <property type="entry name" value="PyrdxlP-dep_Trfase"/>
</dbReference>
<dbReference type="GO" id="GO:0008483">
    <property type="term" value="F:transaminase activity"/>
    <property type="evidence" value="ECO:0007669"/>
    <property type="project" value="InterPro"/>
</dbReference>
<comment type="caution">
    <text evidence="4">The sequence shown here is derived from an EMBL/GenBank/DDBJ whole genome shotgun (WGS) entry which is preliminary data.</text>
</comment>
<reference evidence="4" key="1">
    <citation type="submission" date="2022-12" db="EMBL/GenBank/DDBJ databases">
        <authorList>
            <person name="Petersen C."/>
        </authorList>
    </citation>
    <scope>NUCLEOTIDE SEQUENCE</scope>
    <source>
        <strain evidence="4">IBT 21472</strain>
    </source>
</reference>
<dbReference type="InterPro" id="IPR015421">
    <property type="entry name" value="PyrdxlP-dep_Trfase_major"/>
</dbReference>
<dbReference type="AlphaFoldDB" id="A0A9W9HJG7"/>
<dbReference type="InterPro" id="IPR015422">
    <property type="entry name" value="PyrdxlP-dep_Trfase_small"/>
</dbReference>
<evidence type="ECO:0000256" key="3">
    <source>
        <dbReference type="RuleBase" id="RU003560"/>
    </source>
</evidence>
<dbReference type="Gene3D" id="3.90.1150.10">
    <property type="entry name" value="Aspartate Aminotransferase, domain 1"/>
    <property type="match status" value="1"/>
</dbReference>
<reference evidence="4" key="2">
    <citation type="journal article" date="2023" name="IMA Fungus">
        <title>Comparative genomic study of the Penicillium genus elucidates a diverse pangenome and 15 lateral gene transfer events.</title>
        <authorList>
            <person name="Petersen C."/>
            <person name="Sorensen T."/>
            <person name="Nielsen M.R."/>
            <person name="Sondergaard T.E."/>
            <person name="Sorensen J.L."/>
            <person name="Fitzpatrick D.A."/>
            <person name="Frisvad J.C."/>
            <person name="Nielsen K.L."/>
        </authorList>
    </citation>
    <scope>NUCLEOTIDE SEQUENCE</scope>
    <source>
        <strain evidence="4">IBT 21472</strain>
    </source>
</reference>
<sequence>MANTQQSEHSPAEKIMTLLHDAENDYKQSNPNSQKWHERAIRVLPGGNTRSILHTDPFPIYMDRGEGNRLIDVDGHEYLDLVGEMTAGVCGHSNPIIRDAIISTVTKTGLNLGATTAAELGFAEQVRSRFPSMEQIRFCNSGTEANIYALSIARQATGLSKVIVFNGAYHGGVLTFVHGASVNTIDRNDWVVGSYNDHEGVQRLISENRGKAAAVLVEGMQGAGGCIPGSAKFMHAIQKATKENGILFILDEVITSRLAPGGLQSTILDPHDGTPLKPDITTLGKWIAGGMTIGAFGGRQELLSIYDPRPASESAMQGKPAQMSHSGTFNNNTLAMHVGLVVLSSVYTPAVCTELNALGDWFRQELLDRCQGTRMTVTGVGAVCNIHFGAHEDQREILRIEHLDERHSKADSSLRDFFWFQAVQKGFWIARRGMVTLTMGTTRLELREFIEFVEDFARSTRSLLC</sequence>
<dbReference type="PANTHER" id="PTHR43713">
    <property type="entry name" value="GLUTAMATE-1-SEMIALDEHYDE 2,1-AMINOMUTASE"/>
    <property type="match status" value="1"/>
</dbReference>
<proteinExistence type="inferred from homology"/>
<evidence type="ECO:0000313" key="5">
    <source>
        <dbReference type="Proteomes" id="UP001147746"/>
    </source>
</evidence>
<dbReference type="Proteomes" id="UP001147746">
    <property type="component" value="Unassembled WGS sequence"/>
</dbReference>